<gene>
    <name evidence="3" type="ORF">SAMN05421773_10830</name>
</gene>
<evidence type="ECO:0000256" key="2">
    <source>
        <dbReference type="SAM" id="SignalP"/>
    </source>
</evidence>
<dbReference type="Proteomes" id="UP000199207">
    <property type="component" value="Unassembled WGS sequence"/>
</dbReference>
<sequence>MPSRRRAPRLAVTTLALSLTVPLSLTACDVISNAIDCANTAVTIAETVNELQAAVASLDEDPAQALASLDEIDRNLDELGDQTEGADVGQATEDLRTAVDNVRAAIESGDPAPDLTPVLDASDSLTDVCSPG</sequence>
<feature type="signal peptide" evidence="2">
    <location>
        <begin position="1"/>
        <end position="27"/>
    </location>
</feature>
<evidence type="ECO:0000313" key="3">
    <source>
        <dbReference type="EMBL" id="SFC97689.1"/>
    </source>
</evidence>
<organism evidence="3 4">
    <name type="scientific">Streptomyces aidingensis</name>
    <dbReference type="NCBI Taxonomy" id="910347"/>
    <lineage>
        <taxon>Bacteria</taxon>
        <taxon>Bacillati</taxon>
        <taxon>Actinomycetota</taxon>
        <taxon>Actinomycetes</taxon>
        <taxon>Kitasatosporales</taxon>
        <taxon>Streptomycetaceae</taxon>
        <taxon>Streptomyces</taxon>
    </lineage>
</organism>
<dbReference type="PROSITE" id="PS51257">
    <property type="entry name" value="PROKAR_LIPOPROTEIN"/>
    <property type="match status" value="1"/>
</dbReference>
<evidence type="ECO:0000313" key="4">
    <source>
        <dbReference type="Proteomes" id="UP000199207"/>
    </source>
</evidence>
<proteinExistence type="predicted"/>
<keyword evidence="4" id="KW-1185">Reference proteome</keyword>
<dbReference type="RefSeq" id="WP_093839425.1">
    <property type="nucleotide sequence ID" value="NZ_FOLM01000008.1"/>
</dbReference>
<accession>A0A1I1NJ81</accession>
<reference evidence="3" key="1">
    <citation type="submission" date="2016-10" db="EMBL/GenBank/DDBJ databases">
        <authorList>
            <person name="de Groot N.N."/>
        </authorList>
    </citation>
    <scope>NUCLEOTIDE SEQUENCE [LARGE SCALE GENOMIC DNA]</scope>
    <source>
        <strain evidence="3">CGMCC 4.5739</strain>
    </source>
</reference>
<dbReference type="OrthoDB" id="3870331at2"/>
<feature type="chain" id="PRO_5039407230" description="Secreted protein" evidence="2">
    <location>
        <begin position="28"/>
        <end position="132"/>
    </location>
</feature>
<feature type="region of interest" description="Disordered" evidence="1">
    <location>
        <begin position="107"/>
        <end position="132"/>
    </location>
</feature>
<evidence type="ECO:0008006" key="5">
    <source>
        <dbReference type="Google" id="ProtNLM"/>
    </source>
</evidence>
<keyword evidence="2" id="KW-0732">Signal</keyword>
<dbReference type="AlphaFoldDB" id="A0A1I1NJ81"/>
<name>A0A1I1NJ81_9ACTN</name>
<dbReference type="STRING" id="910347.SAMN05421773_10830"/>
<feature type="compositionally biased region" description="Polar residues" evidence="1">
    <location>
        <begin position="123"/>
        <end position="132"/>
    </location>
</feature>
<evidence type="ECO:0000256" key="1">
    <source>
        <dbReference type="SAM" id="MobiDB-lite"/>
    </source>
</evidence>
<dbReference type="EMBL" id="FOLM01000008">
    <property type="protein sequence ID" value="SFC97689.1"/>
    <property type="molecule type" value="Genomic_DNA"/>
</dbReference>
<protein>
    <recommendedName>
        <fullName evidence="5">Secreted protein</fullName>
    </recommendedName>
</protein>